<keyword evidence="7" id="KW-1185">Reference proteome</keyword>
<dbReference type="SUPFAM" id="SSF46785">
    <property type="entry name" value="Winged helix' DNA-binding domain"/>
    <property type="match status" value="1"/>
</dbReference>
<keyword evidence="4" id="KW-0804">Transcription</keyword>
<dbReference type="Pfam" id="PF03466">
    <property type="entry name" value="LysR_substrate"/>
    <property type="match status" value="1"/>
</dbReference>
<dbReference type="AlphaFoldDB" id="A0A1Y1SIH8"/>
<protein>
    <submittedName>
        <fullName evidence="6">LysR family transcriptional regulator</fullName>
    </submittedName>
</protein>
<gene>
    <name evidence="6" type="ORF">ATO7_06415</name>
</gene>
<accession>A0A1Y1SIH8</accession>
<evidence type="ECO:0000256" key="1">
    <source>
        <dbReference type="ARBA" id="ARBA00009437"/>
    </source>
</evidence>
<reference evidence="6 7" key="1">
    <citation type="submission" date="2013-04" db="EMBL/GenBank/DDBJ databases">
        <title>Oceanococcus atlanticus 22II-S10r2 Genome Sequencing.</title>
        <authorList>
            <person name="Lai Q."/>
            <person name="Li G."/>
            <person name="Shao Z."/>
        </authorList>
    </citation>
    <scope>NUCLEOTIDE SEQUENCE [LARGE SCALE GENOMIC DNA]</scope>
    <source>
        <strain evidence="6 7">22II-S10r2</strain>
    </source>
</reference>
<keyword evidence="2" id="KW-0805">Transcription regulation</keyword>
<dbReference type="PANTHER" id="PTHR30537">
    <property type="entry name" value="HTH-TYPE TRANSCRIPTIONAL REGULATOR"/>
    <property type="match status" value="1"/>
</dbReference>
<evidence type="ECO:0000313" key="6">
    <source>
        <dbReference type="EMBL" id="ORE89492.1"/>
    </source>
</evidence>
<evidence type="ECO:0000256" key="3">
    <source>
        <dbReference type="ARBA" id="ARBA00023125"/>
    </source>
</evidence>
<dbReference type="GO" id="GO:0043565">
    <property type="term" value="F:sequence-specific DNA binding"/>
    <property type="evidence" value="ECO:0007669"/>
    <property type="project" value="TreeGrafter"/>
</dbReference>
<dbReference type="GO" id="GO:0006351">
    <property type="term" value="P:DNA-templated transcription"/>
    <property type="evidence" value="ECO:0007669"/>
    <property type="project" value="TreeGrafter"/>
</dbReference>
<dbReference type="FunFam" id="1.10.10.10:FF:000001">
    <property type="entry name" value="LysR family transcriptional regulator"/>
    <property type="match status" value="1"/>
</dbReference>
<comment type="similarity">
    <text evidence="1">Belongs to the LysR transcriptional regulatory family.</text>
</comment>
<dbReference type="PANTHER" id="PTHR30537:SF31">
    <property type="entry name" value="TRANSCRIPTIONAL REGULATOR, LYSR FAMILY"/>
    <property type="match status" value="1"/>
</dbReference>
<dbReference type="PROSITE" id="PS50931">
    <property type="entry name" value="HTH_LYSR"/>
    <property type="match status" value="1"/>
</dbReference>
<dbReference type="Pfam" id="PF00126">
    <property type="entry name" value="HTH_1"/>
    <property type="match status" value="1"/>
</dbReference>
<dbReference type="Gene3D" id="1.10.10.10">
    <property type="entry name" value="Winged helix-like DNA-binding domain superfamily/Winged helix DNA-binding domain"/>
    <property type="match status" value="1"/>
</dbReference>
<dbReference type="InterPro" id="IPR000847">
    <property type="entry name" value="LysR_HTH_N"/>
</dbReference>
<organism evidence="6 7">
    <name type="scientific">Oceanococcus atlanticus</name>
    <dbReference type="NCBI Taxonomy" id="1317117"/>
    <lineage>
        <taxon>Bacteria</taxon>
        <taxon>Pseudomonadati</taxon>
        <taxon>Pseudomonadota</taxon>
        <taxon>Gammaproteobacteria</taxon>
        <taxon>Chromatiales</taxon>
        <taxon>Oceanococcaceae</taxon>
        <taxon>Oceanococcus</taxon>
    </lineage>
</organism>
<comment type="caution">
    <text evidence="6">The sequence shown here is derived from an EMBL/GenBank/DDBJ whole genome shotgun (WGS) entry which is preliminary data.</text>
</comment>
<evidence type="ECO:0000256" key="4">
    <source>
        <dbReference type="ARBA" id="ARBA00023163"/>
    </source>
</evidence>
<dbReference type="RefSeq" id="WP_083560653.1">
    <property type="nucleotide sequence ID" value="NZ_AQQV01000001.1"/>
</dbReference>
<dbReference type="SUPFAM" id="SSF53850">
    <property type="entry name" value="Periplasmic binding protein-like II"/>
    <property type="match status" value="1"/>
</dbReference>
<dbReference type="Proteomes" id="UP000192342">
    <property type="component" value="Unassembled WGS sequence"/>
</dbReference>
<dbReference type="STRING" id="1317117.ATO7_06415"/>
<evidence type="ECO:0000259" key="5">
    <source>
        <dbReference type="PROSITE" id="PS50931"/>
    </source>
</evidence>
<sequence>MQNLNDLYFFTQVVEYGGFAPAGRELGIPKSKLSRRIALLEERLGVRLIQRSSRRFHVTDIGRIYLRHCKAMLVEAEAAQQAIDAIHSEPCGLIRMSCPTTLLHVHVSPMLNRFMTRYPQVQLQLDATNRRVDVLGEGLDLAIRVRPPPLEDSDLVLRVLSARGQCLVASPELLRAHAPVHSPDDLTALPSLARGRPEEAHRWDLQGPDEAQASIRHTPRLITTDMLSLRSAALAGLGIVQLPHLMVHEQLQNGALQQVLPAWEPRAEIIHAVFPSRRGMLPAVRALIDHLASGYAALEDS</sequence>
<dbReference type="Gene3D" id="3.40.190.290">
    <property type="match status" value="1"/>
</dbReference>
<dbReference type="NCBIfam" id="NF011573">
    <property type="entry name" value="PRK14997.1"/>
    <property type="match status" value="1"/>
</dbReference>
<feature type="domain" description="HTH lysR-type" evidence="5">
    <location>
        <begin position="1"/>
        <end position="59"/>
    </location>
</feature>
<proteinExistence type="inferred from homology"/>
<dbReference type="InterPro" id="IPR058163">
    <property type="entry name" value="LysR-type_TF_proteobact-type"/>
</dbReference>
<dbReference type="CDD" id="cd08473">
    <property type="entry name" value="PBP2_CrgA_like_4"/>
    <property type="match status" value="1"/>
</dbReference>
<dbReference type="GO" id="GO:0003700">
    <property type="term" value="F:DNA-binding transcription factor activity"/>
    <property type="evidence" value="ECO:0007669"/>
    <property type="project" value="InterPro"/>
</dbReference>
<dbReference type="InterPro" id="IPR036388">
    <property type="entry name" value="WH-like_DNA-bd_sf"/>
</dbReference>
<dbReference type="OrthoDB" id="8885940at2"/>
<dbReference type="InterPro" id="IPR005119">
    <property type="entry name" value="LysR_subst-bd"/>
</dbReference>
<dbReference type="InterPro" id="IPR036390">
    <property type="entry name" value="WH_DNA-bd_sf"/>
</dbReference>
<evidence type="ECO:0000256" key="2">
    <source>
        <dbReference type="ARBA" id="ARBA00023015"/>
    </source>
</evidence>
<name>A0A1Y1SIH8_9GAMM</name>
<evidence type="ECO:0000313" key="7">
    <source>
        <dbReference type="Proteomes" id="UP000192342"/>
    </source>
</evidence>
<keyword evidence="3" id="KW-0238">DNA-binding</keyword>
<dbReference type="EMBL" id="AQQV01000001">
    <property type="protein sequence ID" value="ORE89492.1"/>
    <property type="molecule type" value="Genomic_DNA"/>
</dbReference>